<dbReference type="EMBL" id="JBANRG010000031">
    <property type="protein sequence ID" value="KAK7451171.1"/>
    <property type="molecule type" value="Genomic_DNA"/>
</dbReference>
<reference evidence="1 2" key="1">
    <citation type="submission" date="2024-01" db="EMBL/GenBank/DDBJ databases">
        <title>A draft genome for the cacao thread blight pathogen Marasmiellus scandens.</title>
        <authorList>
            <person name="Baruah I.K."/>
            <person name="Leung J."/>
            <person name="Bukari Y."/>
            <person name="Amoako-Attah I."/>
            <person name="Meinhardt L.W."/>
            <person name="Bailey B.A."/>
            <person name="Cohen S.P."/>
        </authorList>
    </citation>
    <scope>NUCLEOTIDE SEQUENCE [LARGE SCALE GENOMIC DNA]</scope>
    <source>
        <strain evidence="1 2">GH-19</strain>
    </source>
</reference>
<proteinExistence type="predicted"/>
<protein>
    <recommendedName>
        <fullName evidence="3">Carbohydrate esterase family 16 protein</fullName>
    </recommendedName>
</protein>
<evidence type="ECO:0000313" key="2">
    <source>
        <dbReference type="Proteomes" id="UP001498398"/>
    </source>
</evidence>
<organism evidence="1 2">
    <name type="scientific">Marasmiellus scandens</name>
    <dbReference type="NCBI Taxonomy" id="2682957"/>
    <lineage>
        <taxon>Eukaryota</taxon>
        <taxon>Fungi</taxon>
        <taxon>Dikarya</taxon>
        <taxon>Basidiomycota</taxon>
        <taxon>Agaricomycotina</taxon>
        <taxon>Agaricomycetes</taxon>
        <taxon>Agaricomycetidae</taxon>
        <taxon>Agaricales</taxon>
        <taxon>Marasmiineae</taxon>
        <taxon>Omphalotaceae</taxon>
        <taxon>Marasmiellus</taxon>
    </lineage>
</organism>
<name>A0ABR1J5F8_9AGAR</name>
<keyword evidence="2" id="KW-1185">Reference proteome</keyword>
<gene>
    <name evidence="1" type="ORF">VKT23_012502</name>
</gene>
<dbReference type="InterPro" id="IPR036514">
    <property type="entry name" value="SGNH_hydro_sf"/>
</dbReference>
<evidence type="ECO:0008006" key="3">
    <source>
        <dbReference type="Google" id="ProtNLM"/>
    </source>
</evidence>
<dbReference type="Gene3D" id="3.40.50.1110">
    <property type="entry name" value="SGNH hydrolase"/>
    <property type="match status" value="1"/>
</dbReference>
<dbReference type="SUPFAM" id="SSF52266">
    <property type="entry name" value="SGNH hydrolase"/>
    <property type="match status" value="1"/>
</dbReference>
<dbReference type="Pfam" id="PF00657">
    <property type="entry name" value="Lipase_GDSL"/>
    <property type="match status" value="1"/>
</dbReference>
<evidence type="ECO:0000313" key="1">
    <source>
        <dbReference type="EMBL" id="KAK7451171.1"/>
    </source>
</evidence>
<dbReference type="InterPro" id="IPR001087">
    <property type="entry name" value="GDSL"/>
</dbReference>
<comment type="caution">
    <text evidence="1">The sequence shown here is derived from an EMBL/GenBank/DDBJ whole genome shotgun (WGS) entry which is preliminary data.</text>
</comment>
<accession>A0ABR1J5F8</accession>
<sequence>MSPSLFLQRQGQHPLLQLSNDDAVEVDYSASSSQIHQFSLGSTTLEDASFSILHSFSSPSTSAADHVTVSSEGLSSSYLSDFIQEGSLALHFSTLSSSLLPPAMKTIALFFLGLLGSSVSSLLPHPVPRQDPGRNDGIHLAVHPICGPLDGPYADVNAGLVPQSFKTIVSFGDSYTDGGIDNGSALLPPVLIPPNPEAGGRSTNGPVWIEGVASDIGATLMDYAQWGACTDLSLWPSNPRKVDFLGQMQTFLGQNHTLDPDTTLYSIFFGINDYLASLIDGNHMPAAAQVILDQISILSSPPTNGKSFLVLDVYGRGTTAPQGEAFKQQIYDGLNAFHKNSTNPLNVAYVDFEPIWNGVLNGDPGYQAFGYSSPDQCTSCTQDCNQFGWCKDGEHHFYWIDGHPSKETHRIMADFVDEVLSQCKV</sequence>
<dbReference type="Proteomes" id="UP001498398">
    <property type="component" value="Unassembled WGS sequence"/>
</dbReference>